<gene>
    <name evidence="1" type="primary">yclD</name>
    <name evidence="1" type="ORF">GCM10011391_31370</name>
</gene>
<evidence type="ECO:0000313" key="1">
    <source>
        <dbReference type="EMBL" id="GGE50364.1"/>
    </source>
</evidence>
<dbReference type="AlphaFoldDB" id="A0A8J2YL63"/>
<evidence type="ECO:0000313" key="2">
    <source>
        <dbReference type="Proteomes" id="UP000628775"/>
    </source>
</evidence>
<dbReference type="InterPro" id="IPR012349">
    <property type="entry name" value="Split_barrel_FMN-bd"/>
</dbReference>
<evidence type="ECO:0008006" key="3">
    <source>
        <dbReference type="Google" id="ProtNLM"/>
    </source>
</evidence>
<comment type="caution">
    <text evidence="1">The sequence shown here is derived from an EMBL/GenBank/DDBJ whole genome shotgun (WGS) entry which is preliminary data.</text>
</comment>
<sequence length="151" mass="16988">MAKLPRELYGLFNGQDLHSKQHEAMMLLSVSKAGYPHTAMVSVGEVVAISDDTLRLALWPNSLTTGNITRTGKAMLVVFYNGKACYLTLDLQPLPELTDPKYPLKRFIAHLTELRVDTAKYADITSGVQIQLKNSEEVLIRWQETLEELLK</sequence>
<proteinExistence type="predicted"/>
<reference evidence="1" key="2">
    <citation type="submission" date="2020-09" db="EMBL/GenBank/DDBJ databases">
        <authorList>
            <person name="Sun Q."/>
            <person name="Zhou Y."/>
        </authorList>
    </citation>
    <scope>NUCLEOTIDE SEQUENCE</scope>
    <source>
        <strain evidence="1">CGMCC 1.15371</strain>
    </source>
</reference>
<accession>A0A8J2YL63</accession>
<keyword evidence="2" id="KW-1185">Reference proteome</keyword>
<organism evidence="1 2">
    <name type="scientific">Pullulanibacillus camelliae</name>
    <dbReference type="NCBI Taxonomy" id="1707096"/>
    <lineage>
        <taxon>Bacteria</taxon>
        <taxon>Bacillati</taxon>
        <taxon>Bacillota</taxon>
        <taxon>Bacilli</taxon>
        <taxon>Bacillales</taxon>
        <taxon>Sporolactobacillaceae</taxon>
        <taxon>Pullulanibacillus</taxon>
    </lineage>
</organism>
<name>A0A8J2YL63_9BACL</name>
<dbReference type="Proteomes" id="UP000628775">
    <property type="component" value="Unassembled WGS sequence"/>
</dbReference>
<dbReference type="RefSeq" id="WP_188696366.1">
    <property type="nucleotide sequence ID" value="NZ_BMIR01000018.1"/>
</dbReference>
<dbReference type="EMBL" id="BMIR01000018">
    <property type="protein sequence ID" value="GGE50364.1"/>
    <property type="molecule type" value="Genomic_DNA"/>
</dbReference>
<reference evidence="1" key="1">
    <citation type="journal article" date="2014" name="Int. J. Syst. Evol. Microbiol.">
        <title>Complete genome sequence of Corynebacterium casei LMG S-19264T (=DSM 44701T), isolated from a smear-ripened cheese.</title>
        <authorList>
            <consortium name="US DOE Joint Genome Institute (JGI-PGF)"/>
            <person name="Walter F."/>
            <person name="Albersmeier A."/>
            <person name="Kalinowski J."/>
            <person name="Ruckert C."/>
        </authorList>
    </citation>
    <scope>NUCLEOTIDE SEQUENCE</scope>
    <source>
        <strain evidence="1">CGMCC 1.15371</strain>
    </source>
</reference>
<dbReference type="SUPFAM" id="SSF50475">
    <property type="entry name" value="FMN-binding split barrel"/>
    <property type="match status" value="1"/>
</dbReference>
<dbReference type="Gene3D" id="2.30.110.10">
    <property type="entry name" value="Electron Transport, Fmn-binding Protein, Chain A"/>
    <property type="match status" value="1"/>
</dbReference>
<protein>
    <recommendedName>
        <fullName evidence="3">Pyridoxamine 5'-phosphate oxidase family protein</fullName>
    </recommendedName>
</protein>